<accession>A0ABR2VZW3</accession>
<dbReference type="Gene3D" id="3.40.50.150">
    <property type="entry name" value="Vaccinia Virus protein VP39"/>
    <property type="match status" value="1"/>
</dbReference>
<dbReference type="PANTHER" id="PTHR13393:SF0">
    <property type="entry name" value="RNA N6-ADENOSINE-METHYLTRANSFERASE METTL16"/>
    <property type="match status" value="1"/>
</dbReference>
<evidence type="ECO:0000313" key="3">
    <source>
        <dbReference type="EMBL" id="KAK9711814.1"/>
    </source>
</evidence>
<dbReference type="Proteomes" id="UP001479436">
    <property type="component" value="Unassembled WGS sequence"/>
</dbReference>
<comment type="caution">
    <text evidence="3">The sequence shown here is derived from an EMBL/GenBank/DDBJ whole genome shotgun (WGS) entry which is preliminary data.</text>
</comment>
<dbReference type="InterPro" id="IPR010286">
    <property type="entry name" value="METTL16/RlmF"/>
</dbReference>
<keyword evidence="1" id="KW-0489">Methyltransferase</keyword>
<protein>
    <recommendedName>
        <fullName evidence="5">U6 small nuclear RNA (adenine-(43)-N(6))-methyltransferase</fullName>
    </recommendedName>
</protein>
<dbReference type="EMBL" id="JASJQH010007254">
    <property type="protein sequence ID" value="KAK9711814.1"/>
    <property type="molecule type" value="Genomic_DNA"/>
</dbReference>
<keyword evidence="2" id="KW-0808">Transferase</keyword>
<reference evidence="3 4" key="1">
    <citation type="submission" date="2023-04" db="EMBL/GenBank/DDBJ databases">
        <title>Genome of Basidiobolus ranarum AG-B5.</title>
        <authorList>
            <person name="Stajich J.E."/>
            <person name="Carter-House D."/>
            <person name="Gryganskyi A."/>
        </authorList>
    </citation>
    <scope>NUCLEOTIDE SEQUENCE [LARGE SCALE GENOMIC DNA]</scope>
    <source>
        <strain evidence="3 4">AG-B5</strain>
    </source>
</reference>
<evidence type="ECO:0008006" key="5">
    <source>
        <dbReference type="Google" id="ProtNLM"/>
    </source>
</evidence>
<evidence type="ECO:0000256" key="2">
    <source>
        <dbReference type="ARBA" id="ARBA00022679"/>
    </source>
</evidence>
<organism evidence="3 4">
    <name type="scientific">Basidiobolus ranarum</name>
    <dbReference type="NCBI Taxonomy" id="34480"/>
    <lineage>
        <taxon>Eukaryota</taxon>
        <taxon>Fungi</taxon>
        <taxon>Fungi incertae sedis</taxon>
        <taxon>Zoopagomycota</taxon>
        <taxon>Entomophthoromycotina</taxon>
        <taxon>Basidiobolomycetes</taxon>
        <taxon>Basidiobolales</taxon>
        <taxon>Basidiobolaceae</taxon>
        <taxon>Basidiobolus</taxon>
    </lineage>
</organism>
<gene>
    <name evidence="3" type="ORF">K7432_007565</name>
</gene>
<evidence type="ECO:0000313" key="4">
    <source>
        <dbReference type="Proteomes" id="UP001479436"/>
    </source>
</evidence>
<name>A0ABR2VZW3_9FUNG</name>
<proteinExistence type="predicted"/>
<sequence length="453" mass="52185">MAYKRTFPQSSSSEIDTQINGDKQLHERNVYRQKPPNFAKLAERYPEFGKYVNVNQGIGKIDFKDPEAVRQLAYTLLKDDFDLEVDFPLDRLCPMIPNRLNYLLWIEDLLKATKIDQEDIIKGIDIGIGASCIYPLLGCRLNSTWNFLGTEIDSRSFSYAKANVIRNELSDRIQLYLNPTTKTLPLNEIDENSRYSFTMCNPPFYESYEQVEAGINTKKLKPHAVCTGSSNELITQGGEAQFISAMISESLELLDRVSWYTTMVGRKETLDIVVTKLKSSKINNYAVTEFCQGVTRRWGLAWSFLDQRLYKEISQPASKRLKKLAPPTTQFTQTYSISPVVCYNLLRDLMEELRIEHTIHENPKTLNGTARINTWSRSARRLLQRGEFNLTCLSTESILFEFESQIEAGDIPDSTNVKFTWIKGEKRDLFESFYSHVKKRIENHVKALSSEHI</sequence>
<keyword evidence="4" id="KW-1185">Reference proteome</keyword>
<evidence type="ECO:0000256" key="1">
    <source>
        <dbReference type="ARBA" id="ARBA00022603"/>
    </source>
</evidence>
<dbReference type="PANTHER" id="PTHR13393">
    <property type="entry name" value="SAM-DEPENDENT METHYLTRANSFERASE"/>
    <property type="match status" value="1"/>
</dbReference>
<dbReference type="Pfam" id="PF05971">
    <property type="entry name" value="Methyltransf_10"/>
    <property type="match status" value="1"/>
</dbReference>
<dbReference type="InterPro" id="IPR029063">
    <property type="entry name" value="SAM-dependent_MTases_sf"/>
</dbReference>
<dbReference type="SUPFAM" id="SSF53335">
    <property type="entry name" value="S-adenosyl-L-methionine-dependent methyltransferases"/>
    <property type="match status" value="1"/>
</dbReference>